<dbReference type="Proteomes" id="UP001596011">
    <property type="component" value="Unassembled WGS sequence"/>
</dbReference>
<dbReference type="InterPro" id="IPR013341">
    <property type="entry name" value="Mandelate_racemase_N_dom"/>
</dbReference>
<keyword evidence="3" id="KW-0460">Magnesium</keyword>
<dbReference type="SFLD" id="SFLDG00179">
    <property type="entry name" value="mandelate_racemase"/>
    <property type="match status" value="1"/>
</dbReference>
<comment type="cofactor">
    <cofactor evidence="1">
        <name>Mg(2+)</name>
        <dbReference type="ChEBI" id="CHEBI:18420"/>
    </cofactor>
</comment>
<accession>A0ABV9H9K8</accession>
<dbReference type="Pfam" id="PF13378">
    <property type="entry name" value="MR_MLE_C"/>
    <property type="match status" value="1"/>
</dbReference>
<evidence type="ECO:0000256" key="1">
    <source>
        <dbReference type="ARBA" id="ARBA00001946"/>
    </source>
</evidence>
<dbReference type="InterPro" id="IPR033978">
    <property type="entry name" value="L-talarate_dehydratase"/>
</dbReference>
<dbReference type="InterPro" id="IPR046945">
    <property type="entry name" value="RHMD-like"/>
</dbReference>
<sequence length="377" mass="40934">MTYQPDAIRTVQLSTLTLPLATAISDAKVFTGRQKPMTEVVFLLAEITTEQGFEGLGFSYSKRAGGPAQYAHAKEVAQAAVGEDPNDIAKLYTKLLWAGASVGRSGVATQALAAIDIALYDLKAKRAGLPLAKLLGAHRDSVRTYNTSGGFLNASIEEVKERASRSIAEGIGGIKIKVGLPDGATDLARVAAVREHIGPDVPLMVDANQQWDRTTALRMGRRLEQFDLDWIEEPLDAYDAEGHAALAAALDTPIATGEMLASVAEHERLIATRACDIIQPDAPRVGGITQFLRLLTLADQAGLDLAPHFAMEIHLHLAATYPREPWVEHFDWLDPLFNERLETKDGRMLVPDRPGLGVTFSEQARAWTTDTATFTQD</sequence>
<protein>
    <submittedName>
        <fullName evidence="5">Mandelate racemase/muconate lactonizing enzyme family protein</fullName>
    </submittedName>
</protein>
<name>A0ABV9H9K8_9MICO</name>
<dbReference type="Gene3D" id="3.30.390.10">
    <property type="entry name" value="Enolase-like, N-terminal domain"/>
    <property type="match status" value="1"/>
</dbReference>
<dbReference type="SFLD" id="SFLDF00134">
    <property type="entry name" value="L-talarate/galactarate_dehydra"/>
    <property type="match status" value="1"/>
</dbReference>
<evidence type="ECO:0000256" key="2">
    <source>
        <dbReference type="ARBA" id="ARBA00022723"/>
    </source>
</evidence>
<proteinExistence type="predicted"/>
<dbReference type="SMART" id="SM00922">
    <property type="entry name" value="MR_MLE"/>
    <property type="match status" value="1"/>
</dbReference>
<dbReference type="InterPro" id="IPR036849">
    <property type="entry name" value="Enolase-like_C_sf"/>
</dbReference>
<gene>
    <name evidence="5" type="ORF">ACFO6V_01950</name>
</gene>
<dbReference type="PROSITE" id="PS00909">
    <property type="entry name" value="MR_MLE_2"/>
    <property type="match status" value="1"/>
</dbReference>
<dbReference type="Gene3D" id="3.20.20.120">
    <property type="entry name" value="Enolase-like C-terminal domain"/>
    <property type="match status" value="1"/>
</dbReference>
<dbReference type="SFLD" id="SFLDS00001">
    <property type="entry name" value="Enolase"/>
    <property type="match status" value="1"/>
</dbReference>
<dbReference type="SUPFAM" id="SSF51604">
    <property type="entry name" value="Enolase C-terminal domain-like"/>
    <property type="match status" value="1"/>
</dbReference>
<dbReference type="SUPFAM" id="SSF54826">
    <property type="entry name" value="Enolase N-terminal domain-like"/>
    <property type="match status" value="1"/>
</dbReference>
<organism evidence="5 6">
    <name type="scientific">Promicromonospora alba</name>
    <dbReference type="NCBI Taxonomy" id="1616110"/>
    <lineage>
        <taxon>Bacteria</taxon>
        <taxon>Bacillati</taxon>
        <taxon>Actinomycetota</taxon>
        <taxon>Actinomycetes</taxon>
        <taxon>Micrococcales</taxon>
        <taxon>Promicromonosporaceae</taxon>
        <taxon>Promicromonospora</taxon>
    </lineage>
</organism>
<dbReference type="InterPro" id="IPR018110">
    <property type="entry name" value="Mandel_Rmase/mucon_lact_enz_CS"/>
</dbReference>
<evidence type="ECO:0000256" key="3">
    <source>
        <dbReference type="ARBA" id="ARBA00022842"/>
    </source>
</evidence>
<dbReference type="CDD" id="cd03316">
    <property type="entry name" value="MR_like"/>
    <property type="match status" value="1"/>
</dbReference>
<feature type="domain" description="Mandelate racemase/muconate lactonizing enzyme C-terminal" evidence="4">
    <location>
        <begin position="156"/>
        <end position="253"/>
    </location>
</feature>
<keyword evidence="2" id="KW-0479">Metal-binding</keyword>
<keyword evidence="6" id="KW-1185">Reference proteome</keyword>
<dbReference type="Pfam" id="PF02746">
    <property type="entry name" value="MR_MLE_N"/>
    <property type="match status" value="1"/>
</dbReference>
<dbReference type="PROSITE" id="PS00908">
    <property type="entry name" value="MR_MLE_1"/>
    <property type="match status" value="1"/>
</dbReference>
<reference evidence="6" key="1">
    <citation type="journal article" date="2019" name="Int. J. Syst. Evol. Microbiol.">
        <title>The Global Catalogue of Microorganisms (GCM) 10K type strain sequencing project: providing services to taxonomists for standard genome sequencing and annotation.</title>
        <authorList>
            <consortium name="The Broad Institute Genomics Platform"/>
            <consortium name="The Broad Institute Genome Sequencing Center for Infectious Disease"/>
            <person name="Wu L."/>
            <person name="Ma J."/>
        </authorList>
    </citation>
    <scope>NUCLEOTIDE SEQUENCE [LARGE SCALE GENOMIC DNA]</scope>
    <source>
        <strain evidence="6">CCUG 42722</strain>
    </source>
</reference>
<evidence type="ECO:0000313" key="6">
    <source>
        <dbReference type="Proteomes" id="UP001596011"/>
    </source>
</evidence>
<dbReference type="PANTHER" id="PTHR13794:SF58">
    <property type="entry name" value="MITOCHONDRIAL ENOLASE SUPERFAMILY MEMBER 1"/>
    <property type="match status" value="1"/>
</dbReference>
<dbReference type="InterPro" id="IPR029017">
    <property type="entry name" value="Enolase-like_N"/>
</dbReference>
<dbReference type="NCBIfam" id="NF047820">
    <property type="entry name" value="TalGalacDh"/>
    <property type="match status" value="1"/>
</dbReference>
<dbReference type="PANTHER" id="PTHR13794">
    <property type="entry name" value="ENOLASE SUPERFAMILY, MANDELATE RACEMASE"/>
    <property type="match status" value="1"/>
</dbReference>
<dbReference type="InterPro" id="IPR013342">
    <property type="entry name" value="Mandelate_racemase_C"/>
</dbReference>
<dbReference type="InterPro" id="IPR029065">
    <property type="entry name" value="Enolase_C-like"/>
</dbReference>
<dbReference type="EMBL" id="JBHSFI010000001">
    <property type="protein sequence ID" value="MFC4626978.1"/>
    <property type="molecule type" value="Genomic_DNA"/>
</dbReference>
<evidence type="ECO:0000259" key="4">
    <source>
        <dbReference type="SMART" id="SM00922"/>
    </source>
</evidence>
<evidence type="ECO:0000313" key="5">
    <source>
        <dbReference type="EMBL" id="MFC4626978.1"/>
    </source>
</evidence>
<comment type="caution">
    <text evidence="5">The sequence shown here is derived from an EMBL/GenBank/DDBJ whole genome shotgun (WGS) entry which is preliminary data.</text>
</comment>
<dbReference type="RefSeq" id="WP_377131613.1">
    <property type="nucleotide sequence ID" value="NZ_JBHSFI010000001.1"/>
</dbReference>